<dbReference type="EMBL" id="QHHQ01000012">
    <property type="protein sequence ID" value="RAH96549.1"/>
    <property type="molecule type" value="Genomic_DNA"/>
</dbReference>
<dbReference type="OrthoDB" id="581589at2"/>
<evidence type="ECO:0000313" key="2">
    <source>
        <dbReference type="Proteomes" id="UP000249590"/>
    </source>
</evidence>
<proteinExistence type="predicted"/>
<name>A0A8B2NME3_9HYPH</name>
<comment type="caution">
    <text evidence="1">The sequence shown here is derived from an EMBL/GenBank/DDBJ whole genome shotgun (WGS) entry which is preliminary data.</text>
</comment>
<dbReference type="AlphaFoldDB" id="A0A8B2NME3"/>
<reference evidence="1 2" key="1">
    <citation type="submission" date="2018-05" db="EMBL/GenBank/DDBJ databases">
        <title>Acuticoccus sediminis sp. nov., isolated from deep-sea sediment of Indian Ocean.</title>
        <authorList>
            <person name="Liu X."/>
            <person name="Lai Q."/>
            <person name="Du Y."/>
            <person name="Sun F."/>
            <person name="Zhang X."/>
            <person name="Wang S."/>
            <person name="Shao Z."/>
        </authorList>
    </citation>
    <scope>NUCLEOTIDE SEQUENCE [LARGE SCALE GENOMIC DNA]</scope>
    <source>
        <strain evidence="1 2">PTG4-2</strain>
    </source>
</reference>
<dbReference type="Pfam" id="PF10134">
    <property type="entry name" value="RPA"/>
    <property type="match status" value="1"/>
</dbReference>
<evidence type="ECO:0008006" key="3">
    <source>
        <dbReference type="Google" id="ProtNLM"/>
    </source>
</evidence>
<gene>
    <name evidence="1" type="ORF">DLJ53_32075</name>
</gene>
<dbReference type="InterPro" id="IPR018777">
    <property type="entry name" value="Replication_initiator_prot_A"/>
</dbReference>
<accession>A0A8B2NME3</accession>
<dbReference type="Proteomes" id="UP000249590">
    <property type="component" value="Unassembled WGS sequence"/>
</dbReference>
<keyword evidence="2" id="KW-1185">Reference proteome</keyword>
<dbReference type="RefSeq" id="WP_111352418.1">
    <property type="nucleotide sequence ID" value="NZ_JAIWKD010000017.1"/>
</dbReference>
<organism evidence="1 2">
    <name type="scientific">Acuticoccus sediminis</name>
    <dbReference type="NCBI Taxonomy" id="2184697"/>
    <lineage>
        <taxon>Bacteria</taxon>
        <taxon>Pseudomonadati</taxon>
        <taxon>Pseudomonadota</taxon>
        <taxon>Alphaproteobacteria</taxon>
        <taxon>Hyphomicrobiales</taxon>
        <taxon>Amorphaceae</taxon>
        <taxon>Acuticoccus</taxon>
    </lineage>
</organism>
<sequence>MGQLLPDRHPNRDFFILDVADAAPKDDMASMEHPVFSLSVKPDMRELSYEHGDSRLRVVPSGRGLATIMDKDILLYCISKLVHELNAGGEITPWVELTAHEGMVATNWRTNRESYQRFEDALVRLKGTVILTDIKTGDHVQTRGFGLIEEFEIDRKGRDGKTSPFGRMTRVRIKVSDWTFRAVKGMEVLTINPQYFRLRRPLERRIYELARKHAGEPRRGKTAAGAFRIGIGKLQQKVGSNAPPKKFRFFLKEIIRDGHIPDYKVRLEDDLAIFETVKPLPFEGRIALKPATLDKAQEIAAEKGIPLAELEAEWNEWVRSTGRVPDRPDGAFIGFCRQKPSMRQTQLFDDWH</sequence>
<protein>
    <recommendedName>
        <fullName evidence="3">Replication initiator protein A</fullName>
    </recommendedName>
</protein>
<evidence type="ECO:0000313" key="1">
    <source>
        <dbReference type="EMBL" id="RAH96549.1"/>
    </source>
</evidence>